<dbReference type="PANTHER" id="PTHR35385:SF2">
    <property type="entry name" value="PROTEIN B, PUTATIVE-RELATED"/>
    <property type="match status" value="1"/>
</dbReference>
<name>A0ABD2PT10_9PLAT</name>
<proteinExistence type="predicted"/>
<organism evidence="2 3">
    <name type="scientific">Cichlidogyrus casuarinus</name>
    <dbReference type="NCBI Taxonomy" id="1844966"/>
    <lineage>
        <taxon>Eukaryota</taxon>
        <taxon>Metazoa</taxon>
        <taxon>Spiralia</taxon>
        <taxon>Lophotrochozoa</taxon>
        <taxon>Platyhelminthes</taxon>
        <taxon>Monogenea</taxon>
        <taxon>Monopisthocotylea</taxon>
        <taxon>Dactylogyridea</taxon>
        <taxon>Ancyrocephalidae</taxon>
        <taxon>Cichlidogyrus</taxon>
    </lineage>
</organism>
<reference evidence="2 3" key="1">
    <citation type="submission" date="2024-11" db="EMBL/GenBank/DDBJ databases">
        <title>Adaptive evolution of stress response genes in parasites aligns with host niche diversity.</title>
        <authorList>
            <person name="Hahn C."/>
            <person name="Resl P."/>
        </authorList>
    </citation>
    <scope>NUCLEOTIDE SEQUENCE [LARGE SCALE GENOMIC DNA]</scope>
    <source>
        <strain evidence="2">EGGRZ-B1_66</strain>
        <tissue evidence="2">Body</tissue>
    </source>
</reference>
<accession>A0ABD2PT10</accession>
<keyword evidence="3" id="KW-1185">Reference proteome</keyword>
<dbReference type="Pfam" id="PF10551">
    <property type="entry name" value="MULE"/>
    <property type="match status" value="1"/>
</dbReference>
<dbReference type="AlphaFoldDB" id="A0ABD2PT10"/>
<evidence type="ECO:0000259" key="1">
    <source>
        <dbReference type="Pfam" id="PF10551"/>
    </source>
</evidence>
<dbReference type="InterPro" id="IPR018289">
    <property type="entry name" value="MULE_transposase_dom"/>
</dbReference>
<dbReference type="EMBL" id="JBJKFK010004573">
    <property type="protein sequence ID" value="KAL3308886.1"/>
    <property type="molecule type" value="Genomic_DNA"/>
</dbReference>
<evidence type="ECO:0000313" key="2">
    <source>
        <dbReference type="EMBL" id="KAL3308886.1"/>
    </source>
</evidence>
<dbReference type="Proteomes" id="UP001626550">
    <property type="component" value="Unassembled WGS sequence"/>
</dbReference>
<sequence>MSLDQFKSEIELYRVFAKPTQKASDLRIPGHFKRYLTCQVDACGHKTRFHYDPCGESSIEIILKSPENRNICPFLSKSDVNSKKAVIEERVIGDLRFSIFPKAIEVNKVGELVQIEELIQGFKKNLFLLTRYNWKLQKSRLNFKKYKTCLAYQCADCDVSIRGVFERPALKLTFAGVHDHAAPRWNKKEEVKTLSNKMPDPYSAFNEFMCSRRPDIQDFRDKNVPTMQMFYKAAPRPTVPNMEALVEEAKSIGTILWVSSDHEYAFIRTQLMQEISKCTRSSGLCCMDTTYSFCQSYKCTALIVPMPGGSYPLAFLIHKQERKLAFQLFFELLFASDNAPFGGKKCPALIMTDDSKAEKAAIEQYCADAHHILCQNHVLQNVKSYHVPDGFKREFRSLANVLISGKTGEEVMNALELLEKMPGEGCAKLIRRIKQSAGGILHFARPHQYGACATNSMLALHTL</sequence>
<protein>
    <recommendedName>
        <fullName evidence="1">MULE transposase domain-containing protein</fullName>
    </recommendedName>
</protein>
<evidence type="ECO:0000313" key="3">
    <source>
        <dbReference type="Proteomes" id="UP001626550"/>
    </source>
</evidence>
<dbReference type="PANTHER" id="PTHR35385">
    <property type="entry name" value="PROTEIN B, PUTATIVE-RELATED-RELATED"/>
    <property type="match status" value="1"/>
</dbReference>
<comment type="caution">
    <text evidence="2">The sequence shown here is derived from an EMBL/GenBank/DDBJ whole genome shotgun (WGS) entry which is preliminary data.</text>
</comment>
<gene>
    <name evidence="2" type="ORF">Ciccas_012575</name>
</gene>
<feature type="domain" description="MULE transposase" evidence="1">
    <location>
        <begin position="286"/>
        <end position="381"/>
    </location>
</feature>